<evidence type="ECO:0000256" key="2">
    <source>
        <dbReference type="ARBA" id="ARBA00022801"/>
    </source>
</evidence>
<feature type="compositionally biased region" description="Low complexity" evidence="4">
    <location>
        <begin position="282"/>
        <end position="296"/>
    </location>
</feature>
<feature type="compositionally biased region" description="Low complexity" evidence="4">
    <location>
        <begin position="21"/>
        <end position="31"/>
    </location>
</feature>
<feature type="region of interest" description="Disordered" evidence="4">
    <location>
        <begin position="530"/>
        <end position="560"/>
    </location>
</feature>
<dbReference type="SUPFAM" id="SSF54001">
    <property type="entry name" value="Cysteine proteinases"/>
    <property type="match status" value="1"/>
</dbReference>
<keyword evidence="3" id="KW-0788">Thiol protease</keyword>
<dbReference type="InterPro" id="IPR044613">
    <property type="entry name" value="Nep1/2-like"/>
</dbReference>
<feature type="region of interest" description="Disordered" evidence="4">
    <location>
        <begin position="579"/>
        <end position="617"/>
    </location>
</feature>
<feature type="compositionally biased region" description="Low complexity" evidence="4">
    <location>
        <begin position="913"/>
        <end position="928"/>
    </location>
</feature>
<dbReference type="GO" id="GO:0008234">
    <property type="term" value="F:cysteine-type peptidase activity"/>
    <property type="evidence" value="ECO:0007669"/>
    <property type="project" value="UniProtKB-KW"/>
</dbReference>
<feature type="region of interest" description="Disordered" evidence="4">
    <location>
        <begin position="1182"/>
        <end position="1237"/>
    </location>
</feature>
<feature type="region of interest" description="Disordered" evidence="4">
    <location>
        <begin position="1255"/>
        <end position="1307"/>
    </location>
</feature>
<keyword evidence="2" id="KW-0378">Hydrolase</keyword>
<dbReference type="GO" id="GO:0000338">
    <property type="term" value="P:protein deneddylation"/>
    <property type="evidence" value="ECO:0007669"/>
    <property type="project" value="TreeGrafter"/>
</dbReference>
<dbReference type="PANTHER" id="PTHR46468">
    <property type="entry name" value="SENTRIN-SPECIFIC PROTEASE 8"/>
    <property type="match status" value="1"/>
</dbReference>
<protein>
    <recommendedName>
        <fullName evidence="5">Ubiquitin-like protease family profile domain-containing protein</fullName>
    </recommendedName>
</protein>
<sequence length="1582" mass="170794">MDFPSIKWVREQSDSTGPQESSPAAPSADAATFERQLSEIANSSGGGGAMPAAAALQPAQSAGVLIGRSKQPLYSEDARLISGLEEVLLRNGNAANQTAYGYVSSLRSFGRWLFANNKDPIAARLDDQSLTDDAREAIEKGHNRGLLPAIDHLRTFQSTGGVVPITGRAELNPHPQDVALIKEYKNEAATGTGKTYAAVLRSFSDYLRENNKKGIAGRLSGNALDGDVESYRKVAGADSRIGAALAHLRKSQAGAKAMERERHIPPVPAPEDAALTESRRVGAAAAQHSASQGAGSLPEELLPAEGYDQDLGRMDEPGPSSSAPQPAQSTGVLMGRNKPLYSEDARLISGLEKGLIKGTGAERTAKDYVYSLRGFGRWLFANHKKGIVARLDNESLTDDAREFAGNGKPGLLLRAIDRLRTFQSTGGVGPIAGRAELNPHPQDVALIKEYKNEAATGTGKRHATALRSFSDYLRENNKKGIAGRLSGNTLDEDVKRYRKDAGGNPTIGAALADLRKSQAGAKAMELERYISPVPDPEDAALMEPRRGGDAAAQHSASQGAVGRPLVLPEGYDQDLLWELMDEPGPSSSLEPAARHDQSSDPGETIRPLNWGYDRQQFPDEPMGALARSNLPPSEEVLINDEHDTAELRPAKRPRTLDNLHGLASERQLSEIANSNGGGGAMPAASALQPAQSAGVLKGRSKQPLYSEDARLISGLEKALIKDNVANPTAHGYIYSLRRFGRWLVANNKDPIAARLDDQSLTDDAREAIEKGDNRGLLPAIDHLRTFQSTGGVVPIKGRAELNPHPQDVALIEEYKNEAATATGTSKTYATALRSFSDYLRENNKKGIAGRLSGNTLDEDVKRYRKDAGGNRTIGAALADLRKSQAGAKAMELERHISPVPDPENAVLMEPMPAGGAAAQHSASQDAGSWPKELLPVEGYDQDLLWELMDEPGSSSSLEPAARHDQSSDPGETIRPLNWGYDRQPFPDESMGALAKSNLPPSEEVLINDEHDTAELRPAKRPRTLDNLHGLASERQLSEIANSSGRLLTSASPTHQQGASPWQAQPMMQASGYEDATAPHAVATYVGGAAAQHSAPQGAVSRPLVLPEGYDQDLRLMVEDGPPWSGVPPEQAQEIVQAREQEPARSTSTWSPQMPLNFDWSMWPTLEAASAHSARAPSDIEGGLEAAVHPNPPAPFELRDNAWSPAPDFPPPFAGPVPGHHQGARQPGSPQGLSPAPAFSDDEALAWLREELALRQMQEPASPSTSKARSDTYGGLESFVDLDAPTSSESRDDAHFAPAPSARARSDTYGGLESFVDLDLPTPTELRDDAHFEPAPAARARSDTYRGFPLVDLTAPTPSEPRDDANSVRPFPSTSADAQIGALGPTASSHGRGLVLEDTEWLGDEHIDRDYRLQEQDLQRYHPDLAARTRFVNPLIVLNYLRSNDDGVVRTEFQRIVYDNGNDTADFLFLPVINADPQDPNSLGNHWSLLFVDRRDRGRPVAYHYDSYGGLNHKDAEHLAGRLDLRLEPAGMARQRNGYDCGVFVVDGTRALVRQLEQGREPDLLNLSNLVANRQALQNRLRG</sequence>
<dbReference type="InterPro" id="IPR038765">
    <property type="entry name" value="Papain-like_cys_pep_sf"/>
</dbReference>
<dbReference type="GO" id="GO:0019784">
    <property type="term" value="F:deNEDDylase activity"/>
    <property type="evidence" value="ECO:0007669"/>
    <property type="project" value="InterPro"/>
</dbReference>
<feature type="region of interest" description="Disordered" evidence="4">
    <location>
        <begin position="950"/>
        <end position="988"/>
    </location>
</feature>
<evidence type="ECO:0000313" key="6">
    <source>
        <dbReference type="EMBL" id="NVI42975.1"/>
    </source>
</evidence>
<evidence type="ECO:0000256" key="3">
    <source>
        <dbReference type="ARBA" id="ARBA00022807"/>
    </source>
</evidence>
<dbReference type="PROSITE" id="PS50600">
    <property type="entry name" value="ULP_PROTEASE"/>
    <property type="match status" value="1"/>
</dbReference>
<gene>
    <name evidence="6" type="ORF">HAP48_007880</name>
</gene>
<dbReference type="RefSeq" id="WP_175612299.1">
    <property type="nucleotide sequence ID" value="NZ_CP088285.1"/>
</dbReference>
<keyword evidence="1" id="KW-0645">Protease</keyword>
<feature type="compositionally biased region" description="Low complexity" evidence="4">
    <location>
        <begin position="317"/>
        <end position="329"/>
    </location>
</feature>
<reference evidence="6" key="1">
    <citation type="submission" date="2020-06" db="EMBL/GenBank/DDBJ databases">
        <title>Whole Genome Sequence of Bradyrhizobium sp. Strain 1S1.</title>
        <authorList>
            <person name="Bromfield E.S.P."/>
            <person name="Cloutier S."/>
        </authorList>
    </citation>
    <scope>NUCLEOTIDE SEQUENCE [LARGE SCALE GENOMIC DNA]</scope>
    <source>
        <strain evidence="6">1S1</strain>
    </source>
</reference>
<evidence type="ECO:0000256" key="4">
    <source>
        <dbReference type="SAM" id="MobiDB-lite"/>
    </source>
</evidence>
<evidence type="ECO:0000259" key="5">
    <source>
        <dbReference type="PROSITE" id="PS50600"/>
    </source>
</evidence>
<dbReference type="GO" id="GO:0006508">
    <property type="term" value="P:proteolysis"/>
    <property type="evidence" value="ECO:0007669"/>
    <property type="project" value="UniProtKB-KW"/>
</dbReference>
<feature type="region of interest" description="Disordered" evidence="4">
    <location>
        <begin position="907"/>
        <end position="928"/>
    </location>
</feature>
<proteinExistence type="predicted"/>
<feature type="region of interest" description="Disordered" evidence="4">
    <location>
        <begin position="278"/>
        <end position="333"/>
    </location>
</feature>
<dbReference type="InterPro" id="IPR003653">
    <property type="entry name" value="Peptidase_C48_C"/>
</dbReference>
<accession>A0A973ZZF3</accession>
<organism evidence="6">
    <name type="scientific">Bradyrhizobium septentrionale</name>
    <dbReference type="NCBI Taxonomy" id="1404411"/>
    <lineage>
        <taxon>Bacteria</taxon>
        <taxon>Pseudomonadati</taxon>
        <taxon>Pseudomonadota</taxon>
        <taxon>Alphaproteobacteria</taxon>
        <taxon>Hyphomicrobiales</taxon>
        <taxon>Nitrobacteraceae</taxon>
        <taxon>Bradyrhizobium</taxon>
    </lineage>
</organism>
<dbReference type="Gene3D" id="3.40.395.10">
    <property type="entry name" value="Adenoviral Proteinase, Chain A"/>
    <property type="match status" value="1"/>
</dbReference>
<comment type="caution">
    <text evidence="6">The sequence shown here is derived from an EMBL/GenBank/DDBJ whole genome shotgun (WGS) entry which is preliminary data.</text>
</comment>
<evidence type="ECO:0000256" key="1">
    <source>
        <dbReference type="ARBA" id="ARBA00022670"/>
    </source>
</evidence>
<dbReference type="PANTHER" id="PTHR46468:SF1">
    <property type="entry name" value="SENTRIN-SPECIFIC PROTEASE 8"/>
    <property type="match status" value="1"/>
</dbReference>
<feature type="region of interest" description="Disordered" evidence="4">
    <location>
        <begin position="1"/>
        <end position="32"/>
    </location>
</feature>
<name>A0A973ZZF3_9BRAD</name>
<dbReference type="EMBL" id="JAAOLE020000001">
    <property type="protein sequence ID" value="NVI42975.1"/>
    <property type="molecule type" value="Genomic_DNA"/>
</dbReference>
<feature type="domain" description="Ubiquitin-like protease family profile" evidence="5">
    <location>
        <begin position="1385"/>
        <end position="1551"/>
    </location>
</feature>